<organism evidence="2 3">
    <name type="scientific">Glomus cerebriforme</name>
    <dbReference type="NCBI Taxonomy" id="658196"/>
    <lineage>
        <taxon>Eukaryota</taxon>
        <taxon>Fungi</taxon>
        <taxon>Fungi incertae sedis</taxon>
        <taxon>Mucoromycota</taxon>
        <taxon>Glomeromycotina</taxon>
        <taxon>Glomeromycetes</taxon>
        <taxon>Glomerales</taxon>
        <taxon>Glomeraceae</taxon>
        <taxon>Glomus</taxon>
    </lineage>
</organism>
<evidence type="ECO:0000313" key="3">
    <source>
        <dbReference type="Proteomes" id="UP000265703"/>
    </source>
</evidence>
<feature type="transmembrane region" description="Helical" evidence="1">
    <location>
        <begin position="35"/>
        <end position="54"/>
    </location>
</feature>
<feature type="non-terminal residue" evidence="2">
    <location>
        <position position="65"/>
    </location>
</feature>
<feature type="transmembrane region" description="Helical" evidence="1">
    <location>
        <begin position="6"/>
        <end position="23"/>
    </location>
</feature>
<evidence type="ECO:0000313" key="2">
    <source>
        <dbReference type="EMBL" id="RIA83472.1"/>
    </source>
</evidence>
<keyword evidence="1" id="KW-1133">Transmembrane helix</keyword>
<keyword evidence="1" id="KW-0472">Membrane</keyword>
<evidence type="ECO:0000256" key="1">
    <source>
        <dbReference type="SAM" id="Phobius"/>
    </source>
</evidence>
<reference evidence="2 3" key="1">
    <citation type="submission" date="2018-06" db="EMBL/GenBank/DDBJ databases">
        <title>Comparative genomics reveals the genomic features of Rhizophagus irregularis, R. cerebriforme, R. diaphanum and Gigaspora rosea, and their symbiotic lifestyle signature.</title>
        <authorList>
            <person name="Morin E."/>
            <person name="San Clemente H."/>
            <person name="Chen E.C.H."/>
            <person name="De La Providencia I."/>
            <person name="Hainaut M."/>
            <person name="Kuo A."/>
            <person name="Kohler A."/>
            <person name="Murat C."/>
            <person name="Tang N."/>
            <person name="Roy S."/>
            <person name="Loubradou J."/>
            <person name="Henrissat B."/>
            <person name="Grigoriev I.V."/>
            <person name="Corradi N."/>
            <person name="Roux C."/>
            <person name="Martin F.M."/>
        </authorList>
    </citation>
    <scope>NUCLEOTIDE SEQUENCE [LARGE SCALE GENOMIC DNA]</scope>
    <source>
        <strain evidence="2 3">DAOM 227022</strain>
    </source>
</reference>
<dbReference type="EMBL" id="QKYT01000569">
    <property type="protein sequence ID" value="RIA83472.1"/>
    <property type="molecule type" value="Genomic_DNA"/>
</dbReference>
<keyword evidence="1" id="KW-0812">Transmembrane</keyword>
<sequence>MFINVLFYSFLTLLHSFFFFLVGTNSSAQLLEEHLLTFIFFFFFVGTNFLAQLLKVNGVKWGREK</sequence>
<keyword evidence="3" id="KW-1185">Reference proteome</keyword>
<gene>
    <name evidence="2" type="ORF">C1645_786280</name>
</gene>
<dbReference type="Proteomes" id="UP000265703">
    <property type="component" value="Unassembled WGS sequence"/>
</dbReference>
<dbReference type="AlphaFoldDB" id="A0A397SD97"/>
<comment type="caution">
    <text evidence="2">The sequence shown here is derived from an EMBL/GenBank/DDBJ whole genome shotgun (WGS) entry which is preliminary data.</text>
</comment>
<accession>A0A397SD97</accession>
<name>A0A397SD97_9GLOM</name>
<proteinExistence type="predicted"/>
<protein>
    <submittedName>
        <fullName evidence="2">Uncharacterized protein</fullName>
    </submittedName>
</protein>